<dbReference type="EMBL" id="RCBY01000038">
    <property type="protein sequence ID" value="RQH46934.1"/>
    <property type="molecule type" value="Genomic_DNA"/>
</dbReference>
<accession>A0A3N6QW93</accession>
<sequence>MTKEKDFFLSQGGISMSTLIYTEQKYILIHTEQKKTQQIKPKKHLNKKVKIKAIKSEKNLVDEYWHKSEPESFHDLLIRFISGFIVPL</sequence>
<organism evidence="1 2">
    <name type="scientific">Okeania hirsuta</name>
    <dbReference type="NCBI Taxonomy" id="1458930"/>
    <lineage>
        <taxon>Bacteria</taxon>
        <taxon>Bacillati</taxon>
        <taxon>Cyanobacteriota</taxon>
        <taxon>Cyanophyceae</taxon>
        <taxon>Oscillatoriophycideae</taxon>
        <taxon>Oscillatoriales</taxon>
        <taxon>Microcoleaceae</taxon>
        <taxon>Okeania</taxon>
    </lineage>
</organism>
<gene>
    <name evidence="1" type="ORF">D5R40_09400</name>
</gene>
<name>A0A3N6QW93_9CYAN</name>
<evidence type="ECO:0000313" key="1">
    <source>
        <dbReference type="EMBL" id="RQH46934.1"/>
    </source>
</evidence>
<dbReference type="AlphaFoldDB" id="A0A3N6QW93"/>
<reference evidence="1 2" key="1">
    <citation type="journal article" date="2018" name="ACS Chem. Biol.">
        <title>Ketoreductase domain dysfunction expands chemodiversity: malyngamide biosynthesis in the cyanobacterium Okeania hirsuta.</title>
        <authorList>
            <person name="Moss N.A."/>
            <person name="Leao T."/>
            <person name="Rankin M."/>
            <person name="McCullough T.M."/>
            <person name="Qu P."/>
            <person name="Korobeynikov A."/>
            <person name="Smith J.L."/>
            <person name="Gerwick L."/>
            <person name="Gerwick W.H."/>
        </authorList>
    </citation>
    <scope>NUCLEOTIDE SEQUENCE [LARGE SCALE GENOMIC DNA]</scope>
    <source>
        <strain evidence="1 2">PAB10Feb10-1</strain>
    </source>
</reference>
<evidence type="ECO:0000313" key="2">
    <source>
        <dbReference type="Proteomes" id="UP000269154"/>
    </source>
</evidence>
<protein>
    <submittedName>
        <fullName evidence="1">Uncharacterized protein</fullName>
    </submittedName>
</protein>
<dbReference type="Proteomes" id="UP000269154">
    <property type="component" value="Unassembled WGS sequence"/>
</dbReference>
<dbReference type="RefSeq" id="WP_124144365.1">
    <property type="nucleotide sequence ID" value="NZ_CAWOKI010000014.1"/>
</dbReference>
<proteinExistence type="predicted"/>
<keyword evidence="2" id="KW-1185">Reference proteome</keyword>
<comment type="caution">
    <text evidence="1">The sequence shown here is derived from an EMBL/GenBank/DDBJ whole genome shotgun (WGS) entry which is preliminary data.</text>
</comment>